<organism evidence="1 2">
    <name type="scientific">Spiromyces aspiralis</name>
    <dbReference type="NCBI Taxonomy" id="68401"/>
    <lineage>
        <taxon>Eukaryota</taxon>
        <taxon>Fungi</taxon>
        <taxon>Fungi incertae sedis</taxon>
        <taxon>Zoopagomycota</taxon>
        <taxon>Kickxellomycotina</taxon>
        <taxon>Kickxellomycetes</taxon>
        <taxon>Kickxellales</taxon>
        <taxon>Kickxellaceae</taxon>
        <taxon>Spiromyces</taxon>
    </lineage>
</organism>
<dbReference type="EMBL" id="JAMZIH010007924">
    <property type="protein sequence ID" value="KAJ1672726.1"/>
    <property type="molecule type" value="Genomic_DNA"/>
</dbReference>
<sequence length="328" mass="36783">MCSPPLVDGLSSCPSIVKEFQLVDSLDGHTGCVNALCWSANGEILVSGSDDTHICIWDARDDRMQLAYVVHTGHHQNIFNVKLLPYPNDYILVSCAADSEIRVFDLRKLVGSTHPFTASGHTTIVSETRDPDNRNITVIDGSRYLIRKCICHRRSVKRISTISDAPFEFLSCGQDGRVLRHDLREPHRCVSSIINSRLNPNVLVDYSRFQIEFHSISVNKFLPHLFAIGGSAEPIFLHDRRMIPNEPASGDRARSWSGRTRCVARFLPLDIPETPEPSSFTLFGSKHPTAVKFASSNSCDLIGSWSMDHIYLFNIRNSLVQSYPTKDL</sequence>
<proteinExistence type="predicted"/>
<keyword evidence="2" id="KW-1185">Reference proteome</keyword>
<comment type="caution">
    <text evidence="1">The sequence shown here is derived from an EMBL/GenBank/DDBJ whole genome shotgun (WGS) entry which is preliminary data.</text>
</comment>
<evidence type="ECO:0000313" key="1">
    <source>
        <dbReference type="EMBL" id="KAJ1672726.1"/>
    </source>
</evidence>
<gene>
    <name evidence="1" type="ORF">EV182_006614</name>
</gene>
<evidence type="ECO:0000313" key="2">
    <source>
        <dbReference type="Proteomes" id="UP001145114"/>
    </source>
</evidence>
<dbReference type="Proteomes" id="UP001145114">
    <property type="component" value="Unassembled WGS sequence"/>
</dbReference>
<feature type="non-terminal residue" evidence="1">
    <location>
        <position position="328"/>
    </location>
</feature>
<accession>A0ACC1H917</accession>
<reference evidence="1" key="1">
    <citation type="submission" date="2022-06" db="EMBL/GenBank/DDBJ databases">
        <title>Phylogenomic reconstructions and comparative analyses of Kickxellomycotina fungi.</title>
        <authorList>
            <person name="Reynolds N.K."/>
            <person name="Stajich J.E."/>
            <person name="Barry K."/>
            <person name="Grigoriev I.V."/>
            <person name="Crous P."/>
            <person name="Smith M.E."/>
        </authorList>
    </citation>
    <scope>NUCLEOTIDE SEQUENCE</scope>
    <source>
        <strain evidence="1">RSA 2271</strain>
    </source>
</reference>
<name>A0ACC1H917_9FUNG</name>
<protein>
    <submittedName>
        <fullName evidence="1">Uncharacterized protein</fullName>
    </submittedName>
</protein>